<organism evidence="1 2">
    <name type="scientific">Leptospira fluminis</name>
    <dbReference type="NCBI Taxonomy" id="2484979"/>
    <lineage>
        <taxon>Bacteria</taxon>
        <taxon>Pseudomonadati</taxon>
        <taxon>Spirochaetota</taxon>
        <taxon>Spirochaetia</taxon>
        <taxon>Leptospirales</taxon>
        <taxon>Leptospiraceae</taxon>
        <taxon>Leptospira</taxon>
    </lineage>
</organism>
<keyword evidence="2" id="KW-1185">Reference proteome</keyword>
<comment type="caution">
    <text evidence="1">The sequence shown here is derived from an EMBL/GenBank/DDBJ whole genome shotgun (WGS) entry which is preliminary data.</text>
</comment>
<dbReference type="RefSeq" id="WP_135814677.1">
    <property type="nucleotide sequence ID" value="NZ_RQEV01000018.1"/>
</dbReference>
<accession>A0A4R9GKC6</accession>
<evidence type="ECO:0000313" key="1">
    <source>
        <dbReference type="EMBL" id="TGK14682.1"/>
    </source>
</evidence>
<dbReference type="AlphaFoldDB" id="A0A4R9GKC6"/>
<sequence length="202" mass="23063">MSSDGEKKIYFLFAKEISNSKGTAKVLEALAEISLGEKEEATIVKETKAREDVPVDFVTIAKFFRASQKTRQSLNQVYEESMAKYSKVNAMTTGKRRPTEDEVKLKQTLMDYILKAEGIFERNDLVDESLIKELNRFFESLDSAEKLSEANIFSLYISPKTAGLIYPLLDKMRDCYQEYGKLQPTLKRLNRIADFIIEDAGT</sequence>
<name>A0A4R9GKC6_9LEPT</name>
<gene>
    <name evidence="1" type="ORF">EHO61_16530</name>
</gene>
<protein>
    <submittedName>
        <fullName evidence="1">Uncharacterized protein</fullName>
    </submittedName>
</protein>
<evidence type="ECO:0000313" key="2">
    <source>
        <dbReference type="Proteomes" id="UP000297855"/>
    </source>
</evidence>
<proteinExistence type="predicted"/>
<dbReference type="Proteomes" id="UP000297855">
    <property type="component" value="Unassembled WGS sequence"/>
</dbReference>
<dbReference type="EMBL" id="RQEV01000018">
    <property type="protein sequence ID" value="TGK14682.1"/>
    <property type="molecule type" value="Genomic_DNA"/>
</dbReference>
<dbReference type="OrthoDB" id="344518at2"/>
<reference evidence="1" key="1">
    <citation type="journal article" date="2019" name="PLoS Negl. Trop. Dis.">
        <title>Revisiting the worldwide diversity of Leptospira species in the environment.</title>
        <authorList>
            <person name="Vincent A.T."/>
            <person name="Schiettekatte O."/>
            <person name="Bourhy P."/>
            <person name="Veyrier F.J."/>
            <person name="Picardeau M."/>
        </authorList>
    </citation>
    <scope>NUCLEOTIDE SEQUENCE [LARGE SCALE GENOMIC DNA]</scope>
    <source>
        <strain evidence="1">SCS5</strain>
    </source>
</reference>